<protein>
    <submittedName>
        <fullName evidence="2">Uncharacterized protein</fullName>
    </submittedName>
</protein>
<dbReference type="EMBL" id="GBXM01042242">
    <property type="protein sequence ID" value="JAH66335.1"/>
    <property type="molecule type" value="Transcribed_RNA"/>
</dbReference>
<evidence type="ECO:0000313" key="2">
    <source>
        <dbReference type="EMBL" id="JAH66335.1"/>
    </source>
</evidence>
<proteinExistence type="predicted"/>
<evidence type="ECO:0000256" key="1">
    <source>
        <dbReference type="SAM" id="MobiDB-lite"/>
    </source>
</evidence>
<name>A0A0E9UM79_ANGAN</name>
<feature type="region of interest" description="Disordered" evidence="1">
    <location>
        <begin position="1"/>
        <end position="32"/>
    </location>
</feature>
<reference evidence="2" key="2">
    <citation type="journal article" date="2015" name="Fish Shellfish Immunol.">
        <title>Early steps in the European eel (Anguilla anguilla)-Vibrio vulnificus interaction in the gills: Role of the RtxA13 toxin.</title>
        <authorList>
            <person name="Callol A."/>
            <person name="Pajuelo D."/>
            <person name="Ebbesson L."/>
            <person name="Teles M."/>
            <person name="MacKenzie S."/>
            <person name="Amaro C."/>
        </authorList>
    </citation>
    <scope>NUCLEOTIDE SEQUENCE</scope>
</reference>
<feature type="compositionally biased region" description="Basic and acidic residues" evidence="1">
    <location>
        <begin position="21"/>
        <end position="32"/>
    </location>
</feature>
<organism evidence="2">
    <name type="scientific">Anguilla anguilla</name>
    <name type="common">European freshwater eel</name>
    <name type="synonym">Muraena anguilla</name>
    <dbReference type="NCBI Taxonomy" id="7936"/>
    <lineage>
        <taxon>Eukaryota</taxon>
        <taxon>Metazoa</taxon>
        <taxon>Chordata</taxon>
        <taxon>Craniata</taxon>
        <taxon>Vertebrata</taxon>
        <taxon>Euteleostomi</taxon>
        <taxon>Actinopterygii</taxon>
        <taxon>Neopterygii</taxon>
        <taxon>Teleostei</taxon>
        <taxon>Anguilliformes</taxon>
        <taxon>Anguillidae</taxon>
        <taxon>Anguilla</taxon>
    </lineage>
</organism>
<dbReference type="AlphaFoldDB" id="A0A0E9UM79"/>
<accession>A0A0E9UM79</accession>
<reference evidence="2" key="1">
    <citation type="submission" date="2014-11" db="EMBL/GenBank/DDBJ databases">
        <authorList>
            <person name="Amaro Gonzalez C."/>
        </authorList>
    </citation>
    <scope>NUCLEOTIDE SEQUENCE</scope>
</reference>
<sequence length="48" mass="5169">MSLRAGLINPASSTPAIDQASRTEKTPETNLVHEDIGSFYTANKNMCS</sequence>